<dbReference type="PROSITE" id="PS00101">
    <property type="entry name" value="HEXAPEP_TRANSFERASES"/>
    <property type="match status" value="1"/>
</dbReference>
<comment type="pathway">
    <text evidence="20">Bacterial outer membrane biogenesis; LPS lipid A biosynthesis.</text>
</comment>
<feature type="binding site" evidence="20">
    <location>
        <position position="365"/>
    </location>
    <ligand>
        <name>UDP-N-acetyl-alpha-D-glucosamine</name>
        <dbReference type="ChEBI" id="CHEBI:57705"/>
    </ligand>
</feature>
<feature type="binding site" evidence="20">
    <location>
        <position position="393"/>
    </location>
    <ligand>
        <name>acetyl-CoA</name>
        <dbReference type="ChEBI" id="CHEBI:57288"/>
    </ligand>
</feature>
<feature type="binding site" evidence="20">
    <location>
        <position position="339"/>
    </location>
    <ligand>
        <name>UDP-N-acetyl-alpha-D-glucosamine</name>
        <dbReference type="ChEBI" id="CHEBI:57705"/>
    </ligand>
</feature>
<dbReference type="PANTHER" id="PTHR43584:SF3">
    <property type="entry name" value="BIFUNCTIONAL PROTEIN GLMU"/>
    <property type="match status" value="1"/>
</dbReference>
<keyword evidence="15 20" id="KW-0012">Acyltransferase</keyword>
<keyword evidence="23" id="KW-1185">Reference proteome</keyword>
<evidence type="ECO:0000256" key="8">
    <source>
        <dbReference type="ARBA" id="ARBA00022695"/>
    </source>
</evidence>
<dbReference type="GO" id="GO:0019134">
    <property type="term" value="F:glucosamine-1-phosphate N-acetyltransferase activity"/>
    <property type="evidence" value="ECO:0007669"/>
    <property type="project" value="UniProtKB-UniRule"/>
</dbReference>
<dbReference type="GO" id="GO:0000902">
    <property type="term" value="P:cell morphogenesis"/>
    <property type="evidence" value="ECO:0007669"/>
    <property type="project" value="UniProtKB-UniRule"/>
</dbReference>
<gene>
    <name evidence="20" type="primary">glmU</name>
    <name evidence="22" type="ORF">HNR37_001438</name>
</gene>
<dbReference type="SUPFAM" id="SSF51161">
    <property type="entry name" value="Trimeric LpxA-like enzymes"/>
    <property type="match status" value="1"/>
</dbReference>
<proteinExistence type="inferred from homology"/>
<dbReference type="CDD" id="cd02540">
    <property type="entry name" value="GT2_GlmU_N_bac"/>
    <property type="match status" value="1"/>
</dbReference>
<organism evidence="22 23">
    <name type="scientific">Desulfurispira natronophila</name>
    <dbReference type="NCBI Taxonomy" id="682562"/>
    <lineage>
        <taxon>Bacteria</taxon>
        <taxon>Pseudomonadati</taxon>
        <taxon>Chrysiogenota</taxon>
        <taxon>Chrysiogenia</taxon>
        <taxon>Chrysiogenales</taxon>
        <taxon>Chrysiogenaceae</taxon>
        <taxon>Desulfurispira</taxon>
    </lineage>
</organism>
<evidence type="ECO:0000256" key="18">
    <source>
        <dbReference type="ARBA" id="ARBA00048493"/>
    </source>
</evidence>
<dbReference type="CDD" id="cd03353">
    <property type="entry name" value="LbH_GlmU_C"/>
    <property type="match status" value="1"/>
</dbReference>
<comment type="pathway">
    <text evidence="3 20">Nucleotide-sugar biosynthesis; UDP-N-acetyl-alpha-D-glucosamine biosynthesis; UDP-N-acetyl-alpha-D-glucosamine from N-acetyl-alpha-D-glucosamine 1-phosphate: step 1/1.</text>
</comment>
<feature type="binding site" evidence="20">
    <location>
        <position position="428"/>
    </location>
    <ligand>
        <name>acetyl-CoA</name>
        <dbReference type="ChEBI" id="CHEBI:57288"/>
    </ligand>
</feature>
<feature type="binding site" evidence="20">
    <location>
        <position position="411"/>
    </location>
    <ligand>
        <name>acetyl-CoA</name>
        <dbReference type="ChEBI" id="CHEBI:57288"/>
    </ligand>
</feature>
<dbReference type="GO" id="GO:0016020">
    <property type="term" value="C:membrane"/>
    <property type="evidence" value="ECO:0007669"/>
    <property type="project" value="GOC"/>
</dbReference>
<dbReference type="Proteomes" id="UP000528322">
    <property type="component" value="Unassembled WGS sequence"/>
</dbReference>
<dbReference type="NCBIfam" id="TIGR01173">
    <property type="entry name" value="glmU"/>
    <property type="match status" value="1"/>
</dbReference>
<dbReference type="InterPro" id="IPR050065">
    <property type="entry name" value="GlmU-like"/>
</dbReference>
<keyword evidence="16 20" id="KW-0961">Cell wall biogenesis/degradation</keyword>
<feature type="binding site" evidence="20">
    <location>
        <position position="142"/>
    </location>
    <ligand>
        <name>UDP-N-acetyl-alpha-D-glucosamine</name>
        <dbReference type="ChEBI" id="CHEBI:57705"/>
    </ligand>
</feature>
<dbReference type="Gene3D" id="2.160.10.10">
    <property type="entry name" value="Hexapeptide repeat proteins"/>
    <property type="match status" value="1"/>
</dbReference>
<dbReference type="GO" id="GO:0003977">
    <property type="term" value="F:UDP-N-acetylglucosamine diphosphorylase activity"/>
    <property type="evidence" value="ECO:0007669"/>
    <property type="project" value="UniProtKB-UniRule"/>
</dbReference>
<evidence type="ECO:0000256" key="11">
    <source>
        <dbReference type="ARBA" id="ARBA00022842"/>
    </source>
</evidence>
<feature type="binding site" evidence="20">
    <location>
        <position position="90"/>
    </location>
    <ligand>
        <name>Mg(2+)</name>
        <dbReference type="ChEBI" id="CHEBI:18420"/>
    </ligand>
</feature>
<keyword evidence="13 20" id="KW-0573">Peptidoglycan synthesis</keyword>
<dbReference type="Gene3D" id="3.90.550.10">
    <property type="entry name" value="Spore Coat Polysaccharide Biosynthesis Protein SpsA, Chain A"/>
    <property type="match status" value="1"/>
</dbReference>
<dbReference type="EC" id="2.7.7.23" evidence="20"/>
<feature type="region of interest" description="N-acetyltransferase" evidence="20">
    <location>
        <begin position="239"/>
        <end position="449"/>
    </location>
</feature>
<evidence type="ECO:0000256" key="17">
    <source>
        <dbReference type="ARBA" id="ARBA00048247"/>
    </source>
</evidence>
<name>A0A7W8DH40_9BACT</name>
<feature type="binding site" evidence="20">
    <location>
        <position position="7"/>
    </location>
    <ligand>
        <name>UDP-N-acetyl-alpha-D-glucosamine</name>
        <dbReference type="ChEBI" id="CHEBI:57705"/>
    </ligand>
</feature>
<feature type="region of interest" description="Linker" evidence="20">
    <location>
        <begin position="218"/>
        <end position="238"/>
    </location>
</feature>
<feature type="binding site" evidence="20">
    <location>
        <position position="127"/>
    </location>
    <ligand>
        <name>UDP-N-acetyl-alpha-D-glucosamine</name>
        <dbReference type="ChEBI" id="CHEBI:57705"/>
    </ligand>
</feature>
<feature type="binding site" evidence="20">
    <location>
        <begin position="374"/>
        <end position="375"/>
    </location>
    <ligand>
        <name>acetyl-CoA</name>
        <dbReference type="ChEBI" id="CHEBI:57288"/>
    </ligand>
</feature>
<reference evidence="22 23" key="1">
    <citation type="submission" date="2020-08" db="EMBL/GenBank/DDBJ databases">
        <title>Genomic Encyclopedia of Type Strains, Phase IV (KMG-IV): sequencing the most valuable type-strain genomes for metagenomic binning, comparative biology and taxonomic classification.</title>
        <authorList>
            <person name="Goeker M."/>
        </authorList>
    </citation>
    <scope>NUCLEOTIDE SEQUENCE [LARGE SCALE GENOMIC DNA]</scope>
    <source>
        <strain evidence="22 23">DSM 22071</strain>
    </source>
</reference>
<evidence type="ECO:0000256" key="3">
    <source>
        <dbReference type="ARBA" id="ARBA00005208"/>
    </source>
</evidence>
<dbReference type="InterPro" id="IPR005835">
    <property type="entry name" value="NTP_transferase_dom"/>
</dbReference>
<feature type="binding site" evidence="20">
    <location>
        <begin position="65"/>
        <end position="66"/>
    </location>
    <ligand>
        <name>UDP-N-acetyl-alpha-D-glucosamine</name>
        <dbReference type="ChEBI" id="CHEBI:57705"/>
    </ligand>
</feature>
<protein>
    <recommendedName>
        <fullName evidence="20">Bifunctional protein GlmU</fullName>
    </recommendedName>
    <domain>
        <recommendedName>
            <fullName evidence="20">UDP-N-acetylglucosamine pyrophosphorylase</fullName>
            <ecNumber evidence="20">2.7.7.23</ecNumber>
        </recommendedName>
        <alternativeName>
            <fullName evidence="20">N-acetylglucosamine-1-phosphate uridyltransferase</fullName>
        </alternativeName>
    </domain>
    <domain>
        <recommendedName>
            <fullName evidence="20">Glucosamine-1-phosphate N-acetyltransferase</fullName>
            <ecNumber evidence="20">2.3.1.157</ecNumber>
        </recommendedName>
    </domain>
</protein>
<comment type="similarity">
    <text evidence="5 20">In the N-terminal section; belongs to the N-acetylglucosamine-1-phosphate uridyltransferase family.</text>
</comment>
<dbReference type="EC" id="2.3.1.157" evidence="20"/>
<evidence type="ECO:0000256" key="7">
    <source>
        <dbReference type="ARBA" id="ARBA00022679"/>
    </source>
</evidence>
<keyword evidence="11 20" id="KW-0460">Magnesium</keyword>
<dbReference type="Pfam" id="PF14602">
    <property type="entry name" value="Hexapep_2"/>
    <property type="match status" value="1"/>
</dbReference>
<evidence type="ECO:0000256" key="2">
    <source>
        <dbReference type="ARBA" id="ARBA00005166"/>
    </source>
</evidence>
<evidence type="ECO:0000256" key="4">
    <source>
        <dbReference type="ARBA" id="ARBA00007707"/>
    </source>
</evidence>
<evidence type="ECO:0000313" key="23">
    <source>
        <dbReference type="Proteomes" id="UP000528322"/>
    </source>
</evidence>
<feature type="active site" description="Proton acceptor" evidence="20">
    <location>
        <position position="351"/>
    </location>
</feature>
<dbReference type="InterPro" id="IPR029044">
    <property type="entry name" value="Nucleotide-diphossugar_trans"/>
</dbReference>
<evidence type="ECO:0000256" key="14">
    <source>
        <dbReference type="ARBA" id="ARBA00023268"/>
    </source>
</evidence>
<keyword evidence="7 20" id="KW-0808">Transferase</keyword>
<feature type="binding site" evidence="20">
    <location>
        <position position="215"/>
    </location>
    <ligand>
        <name>Mg(2+)</name>
        <dbReference type="ChEBI" id="CHEBI:18420"/>
    </ligand>
</feature>
<keyword evidence="10 20" id="KW-0677">Repeat</keyword>
<keyword evidence="6 20" id="KW-0963">Cytoplasm</keyword>
<comment type="catalytic activity">
    <reaction evidence="18 20">
        <text>N-acetyl-alpha-D-glucosamine 1-phosphate + UTP + H(+) = UDP-N-acetyl-alpha-D-glucosamine + diphosphate</text>
        <dbReference type="Rhea" id="RHEA:13509"/>
        <dbReference type="ChEBI" id="CHEBI:15378"/>
        <dbReference type="ChEBI" id="CHEBI:33019"/>
        <dbReference type="ChEBI" id="CHEBI:46398"/>
        <dbReference type="ChEBI" id="CHEBI:57705"/>
        <dbReference type="ChEBI" id="CHEBI:57776"/>
        <dbReference type="EC" id="2.7.7.23"/>
    </reaction>
</comment>
<dbReference type="GO" id="GO:0071555">
    <property type="term" value="P:cell wall organization"/>
    <property type="evidence" value="ECO:0007669"/>
    <property type="project" value="UniProtKB-KW"/>
</dbReference>
<evidence type="ECO:0000256" key="10">
    <source>
        <dbReference type="ARBA" id="ARBA00022737"/>
    </source>
</evidence>
<dbReference type="InterPro" id="IPR001451">
    <property type="entry name" value="Hexapep"/>
</dbReference>
<dbReference type="EMBL" id="JACHID010000008">
    <property type="protein sequence ID" value="MBB5022110.1"/>
    <property type="molecule type" value="Genomic_DNA"/>
</dbReference>
<feature type="binding site" evidence="20">
    <location>
        <position position="354"/>
    </location>
    <ligand>
        <name>UDP-N-acetyl-alpha-D-glucosamine</name>
        <dbReference type="ChEBI" id="CHEBI:57705"/>
    </ligand>
</feature>
<dbReference type="InterPro" id="IPR011004">
    <property type="entry name" value="Trimer_LpxA-like_sf"/>
</dbReference>
<comment type="caution">
    <text evidence="20">Lacks conserved residue(s) required for the propagation of feature annotation.</text>
</comment>
<dbReference type="GO" id="GO:0009252">
    <property type="term" value="P:peptidoglycan biosynthetic process"/>
    <property type="evidence" value="ECO:0007669"/>
    <property type="project" value="UniProtKB-UniRule"/>
</dbReference>
<evidence type="ECO:0000256" key="16">
    <source>
        <dbReference type="ARBA" id="ARBA00023316"/>
    </source>
</evidence>
<dbReference type="HAMAP" id="MF_01631">
    <property type="entry name" value="GlmU"/>
    <property type="match status" value="1"/>
</dbReference>
<evidence type="ECO:0000259" key="21">
    <source>
        <dbReference type="Pfam" id="PF00483"/>
    </source>
</evidence>
<comment type="function">
    <text evidence="19 20">Catalyzes the last two sequential reactions in the de novo biosynthetic pathway for UDP-N-acetylglucosamine (UDP-GlcNAc). The C-terminal domain catalyzes the transfer of acetyl group from acetyl coenzyme A to glucosamine-1-phosphate (GlcN-1-P) to produce N-acetylglucosamine-1-phosphate (GlcNAc-1-P), which is converted into UDP-GlcNAc by the transfer of uridine 5-monophosphate (from uridine 5-triphosphate), a reaction catalyzed by the N-terminal domain.</text>
</comment>
<dbReference type="PANTHER" id="PTHR43584">
    <property type="entry name" value="NUCLEOTIDYL TRANSFERASE"/>
    <property type="match status" value="1"/>
</dbReference>
<evidence type="ECO:0000256" key="1">
    <source>
        <dbReference type="ARBA" id="ARBA00004496"/>
    </source>
</evidence>
<feature type="binding site" evidence="20">
    <location>
        <position position="60"/>
    </location>
    <ligand>
        <name>UDP-N-acetyl-alpha-D-glucosamine</name>
        <dbReference type="ChEBI" id="CHEBI:57705"/>
    </ligand>
</feature>
<comment type="caution">
    <text evidence="22">The sequence shown here is derived from an EMBL/GenBank/DDBJ whole genome shotgun (WGS) entry which is preliminary data.</text>
</comment>
<feature type="binding site" evidence="20">
    <location>
        <position position="157"/>
    </location>
    <ligand>
        <name>UDP-N-acetyl-alpha-D-glucosamine</name>
        <dbReference type="ChEBI" id="CHEBI:57705"/>
    </ligand>
</feature>
<evidence type="ECO:0000256" key="15">
    <source>
        <dbReference type="ARBA" id="ARBA00023315"/>
    </source>
</evidence>
<dbReference type="UniPathway" id="UPA00113">
    <property type="reaction ID" value="UER00532"/>
</dbReference>
<evidence type="ECO:0000256" key="9">
    <source>
        <dbReference type="ARBA" id="ARBA00022723"/>
    </source>
</evidence>
<dbReference type="GO" id="GO:0000287">
    <property type="term" value="F:magnesium ion binding"/>
    <property type="evidence" value="ECO:0007669"/>
    <property type="project" value="UniProtKB-UniRule"/>
</dbReference>
<dbReference type="AlphaFoldDB" id="A0A7W8DH40"/>
<comment type="subcellular location">
    <subcellularLocation>
        <location evidence="1 20">Cytoplasm</location>
    </subcellularLocation>
</comment>
<evidence type="ECO:0000256" key="13">
    <source>
        <dbReference type="ARBA" id="ARBA00022984"/>
    </source>
</evidence>
<keyword evidence="9 20" id="KW-0479">Metal-binding</keyword>
<feature type="region of interest" description="Pyrophosphorylase" evidence="20">
    <location>
        <begin position="1"/>
        <end position="217"/>
    </location>
</feature>
<evidence type="ECO:0000256" key="5">
    <source>
        <dbReference type="ARBA" id="ARBA00007947"/>
    </source>
</evidence>
<dbReference type="GO" id="GO:0006048">
    <property type="term" value="P:UDP-N-acetylglucosamine biosynthetic process"/>
    <property type="evidence" value="ECO:0007669"/>
    <property type="project" value="UniProtKB-UniPathway"/>
</dbReference>
<comment type="similarity">
    <text evidence="4 20">In the C-terminal section; belongs to the transferase hexapeptide repeat family.</text>
</comment>
<dbReference type="Pfam" id="PF00132">
    <property type="entry name" value="Hexapep"/>
    <property type="match status" value="1"/>
</dbReference>
<comment type="cofactor">
    <cofactor evidence="20">
        <name>Mg(2+)</name>
        <dbReference type="ChEBI" id="CHEBI:18420"/>
    </cofactor>
    <text evidence="20">Binds 1 Mg(2+) ion per subunit.</text>
</comment>
<feature type="binding site" evidence="20">
    <location>
        <position position="321"/>
    </location>
    <ligand>
        <name>UDP-N-acetyl-alpha-D-glucosamine</name>
        <dbReference type="ChEBI" id="CHEBI:57705"/>
    </ligand>
</feature>
<evidence type="ECO:0000256" key="19">
    <source>
        <dbReference type="ARBA" id="ARBA00049628"/>
    </source>
</evidence>
<dbReference type="SUPFAM" id="SSF53448">
    <property type="entry name" value="Nucleotide-diphospho-sugar transferases"/>
    <property type="match status" value="1"/>
</dbReference>
<feature type="binding site" evidence="20">
    <location>
        <position position="215"/>
    </location>
    <ligand>
        <name>UDP-N-acetyl-alpha-D-glucosamine</name>
        <dbReference type="ChEBI" id="CHEBI:57705"/>
    </ligand>
</feature>
<comment type="catalytic activity">
    <reaction evidence="17 20">
        <text>alpha-D-glucosamine 1-phosphate + acetyl-CoA = N-acetyl-alpha-D-glucosamine 1-phosphate + CoA + H(+)</text>
        <dbReference type="Rhea" id="RHEA:13725"/>
        <dbReference type="ChEBI" id="CHEBI:15378"/>
        <dbReference type="ChEBI" id="CHEBI:57287"/>
        <dbReference type="ChEBI" id="CHEBI:57288"/>
        <dbReference type="ChEBI" id="CHEBI:57776"/>
        <dbReference type="ChEBI" id="CHEBI:58516"/>
        <dbReference type="EC" id="2.3.1.157"/>
    </reaction>
</comment>
<comment type="pathway">
    <text evidence="2 20">Nucleotide-sugar biosynthesis; UDP-N-acetyl-alpha-D-glucosamine biosynthesis; N-acetyl-alpha-D-glucosamine 1-phosphate from alpha-D-glucosamine 6-phosphate (route II): step 2/2.</text>
</comment>
<keyword evidence="14 20" id="KW-0511">Multifunctional enzyme</keyword>
<dbReference type="GO" id="GO:0005737">
    <property type="term" value="C:cytoplasm"/>
    <property type="evidence" value="ECO:0007669"/>
    <property type="project" value="UniProtKB-SubCell"/>
</dbReference>
<dbReference type="InterPro" id="IPR005882">
    <property type="entry name" value="Bifunctional_GlmU"/>
</dbReference>
<comment type="subunit">
    <text evidence="20">Homotrimer.</text>
</comment>
<dbReference type="InterPro" id="IPR038009">
    <property type="entry name" value="GlmU_C_LbH"/>
</dbReference>
<evidence type="ECO:0000313" key="22">
    <source>
        <dbReference type="EMBL" id="MBB5022110.1"/>
    </source>
</evidence>
<feature type="domain" description="Nucleotidyl transferase" evidence="21">
    <location>
        <begin position="5"/>
        <end position="200"/>
    </location>
</feature>
<dbReference type="Pfam" id="PF00483">
    <property type="entry name" value="NTP_transferase"/>
    <property type="match status" value="1"/>
</dbReference>
<dbReference type="GO" id="GO:0008360">
    <property type="term" value="P:regulation of cell shape"/>
    <property type="evidence" value="ECO:0007669"/>
    <property type="project" value="UniProtKB-KW"/>
</dbReference>
<keyword evidence="12 20" id="KW-0133">Cell shape</keyword>
<sequence length="449" mass="48318">MKSQLPKVLHPVAGQPMVSCVLQAARRAGVQQAVVVYGHGGELVPQSLQATFSDLSFARQEELNGTAKAVEAALPALSADCREVLVLCGDTPLLDGQTLQDFIDVHRCSAHQVSILSAVIDEPASYGRILRDPEGQVTGIVEAKDATAQQLAIKEVNSGIYLVQRDFLQWALPRIGCDNAQGEYYLPDIVGLAVEHDKGVGAVACADYTTTMGVNSRQELAVASQVLFRRKCHELMAQGVTIIDPERTCIEYNVQVGTDTTIYPNVYLERGTEVGHNCLIRQGCTLIASRLGDNCILKDGSYLEEASVGNSVSVGPYAHLRPGSQLDEHVKIGNFVEIKKSTIGAHSKVSHLTYIGDAQVGRDVNIGCGTITCNYDGFNKYRTVLEDGVFVGSDTQLVAPVRVGQGAMVGAGTTVTEDVPADSLVLSRVRQKVIGGWAARFRHQQNEKS</sequence>
<keyword evidence="8 20" id="KW-0548">Nucleotidyltransferase</keyword>
<evidence type="ECO:0000256" key="20">
    <source>
        <dbReference type="HAMAP-Rule" id="MF_01631"/>
    </source>
</evidence>
<accession>A0A7W8DH40</accession>
<evidence type="ECO:0000256" key="6">
    <source>
        <dbReference type="ARBA" id="ARBA00022490"/>
    </source>
</evidence>
<dbReference type="GO" id="GO:0009245">
    <property type="term" value="P:lipid A biosynthetic process"/>
    <property type="evidence" value="ECO:0007669"/>
    <property type="project" value="UniProtKB-UniRule"/>
</dbReference>
<dbReference type="InterPro" id="IPR018357">
    <property type="entry name" value="Hexapep_transf_CS"/>
</dbReference>
<evidence type="ECO:0000256" key="12">
    <source>
        <dbReference type="ARBA" id="ARBA00022960"/>
    </source>
</evidence>
<dbReference type="UniPathway" id="UPA00973"/>